<dbReference type="GO" id="GO:0042162">
    <property type="term" value="F:telomeric DNA binding"/>
    <property type="evidence" value="ECO:0007669"/>
    <property type="project" value="TreeGrafter"/>
</dbReference>
<organism evidence="3 4">
    <name type="scientific">Aquilegia coerulea</name>
    <name type="common">Rocky mountain columbine</name>
    <dbReference type="NCBI Taxonomy" id="218851"/>
    <lineage>
        <taxon>Eukaryota</taxon>
        <taxon>Viridiplantae</taxon>
        <taxon>Streptophyta</taxon>
        <taxon>Embryophyta</taxon>
        <taxon>Tracheophyta</taxon>
        <taxon>Spermatophyta</taxon>
        <taxon>Magnoliopsida</taxon>
        <taxon>Ranunculales</taxon>
        <taxon>Ranunculaceae</taxon>
        <taxon>Thalictroideae</taxon>
        <taxon>Aquilegia</taxon>
    </lineage>
</organism>
<evidence type="ECO:0000313" key="3">
    <source>
        <dbReference type="EMBL" id="PIA36896.1"/>
    </source>
</evidence>
<dbReference type="AlphaFoldDB" id="A0A2G5D047"/>
<keyword evidence="1" id="KW-0539">Nucleus</keyword>
<keyword evidence="1" id="KW-0479">Metal-binding</keyword>
<dbReference type="PANTHER" id="PTHR12066">
    <property type="entry name" value="TELOMERASE REVERSE TRANSCRIPTASE"/>
    <property type="match status" value="1"/>
</dbReference>
<dbReference type="OrthoDB" id="289721at2759"/>
<keyword evidence="1" id="KW-0695">RNA-directed DNA polymerase</keyword>
<protein>
    <recommendedName>
        <fullName evidence="1">Telomerase reverse transcriptase</fullName>
        <ecNumber evidence="1">2.7.7.49</ecNumber>
    </recommendedName>
    <alternativeName>
        <fullName evidence="1">Telomerase catalytic subunit</fullName>
    </alternativeName>
</protein>
<dbReference type="Proteomes" id="UP000230069">
    <property type="component" value="Unassembled WGS sequence"/>
</dbReference>
<keyword evidence="1" id="KW-0460">Magnesium</keyword>
<feature type="region of interest" description="Disordered" evidence="2">
    <location>
        <begin position="197"/>
        <end position="217"/>
    </location>
</feature>
<dbReference type="GO" id="GO:0000333">
    <property type="term" value="C:telomerase catalytic core complex"/>
    <property type="evidence" value="ECO:0007669"/>
    <property type="project" value="TreeGrafter"/>
</dbReference>
<proteinExistence type="inferred from homology"/>
<keyword evidence="1" id="KW-0779">Telomere</keyword>
<evidence type="ECO:0000256" key="1">
    <source>
        <dbReference type="RuleBase" id="RU365061"/>
    </source>
</evidence>
<dbReference type="GO" id="GO:0000781">
    <property type="term" value="C:chromosome, telomeric region"/>
    <property type="evidence" value="ECO:0007669"/>
    <property type="project" value="UniProtKB-SubCell"/>
</dbReference>
<evidence type="ECO:0000256" key="2">
    <source>
        <dbReference type="SAM" id="MobiDB-lite"/>
    </source>
</evidence>
<dbReference type="InParanoid" id="A0A2G5D047"/>
<keyword evidence="1" id="KW-0158">Chromosome</keyword>
<dbReference type="GO" id="GO:0003720">
    <property type="term" value="F:telomerase activity"/>
    <property type="evidence" value="ECO:0007669"/>
    <property type="project" value="InterPro"/>
</dbReference>
<dbReference type="InterPro" id="IPR003545">
    <property type="entry name" value="Telomerase_RT"/>
</dbReference>
<dbReference type="STRING" id="218851.A0A2G5D047"/>
<gene>
    <name evidence="3" type="ORF">AQUCO_03200096v1</name>
</gene>
<comment type="subcellular location">
    <subcellularLocation>
        <location evidence="1">Nucleus</location>
    </subcellularLocation>
    <subcellularLocation>
        <location evidence="1">Chromosome</location>
        <location evidence="1">Telomere</location>
    </subcellularLocation>
</comment>
<dbReference type="GO" id="GO:0007004">
    <property type="term" value="P:telomere maintenance via telomerase"/>
    <property type="evidence" value="ECO:0007669"/>
    <property type="project" value="TreeGrafter"/>
</dbReference>
<keyword evidence="4" id="KW-1185">Reference proteome</keyword>
<accession>A0A2G5D047</accession>
<keyword evidence="1" id="KW-0548">Nucleotidyltransferase</keyword>
<reference evidence="3 4" key="1">
    <citation type="submission" date="2017-09" db="EMBL/GenBank/DDBJ databases">
        <title>WGS assembly of Aquilegia coerulea Goldsmith.</title>
        <authorList>
            <person name="Hodges S."/>
            <person name="Kramer E."/>
            <person name="Nordborg M."/>
            <person name="Tomkins J."/>
            <person name="Borevitz J."/>
            <person name="Derieg N."/>
            <person name="Yan J."/>
            <person name="Mihaltcheva S."/>
            <person name="Hayes R.D."/>
            <person name="Rokhsar D."/>
        </authorList>
    </citation>
    <scope>NUCLEOTIDE SEQUENCE [LARGE SCALE GENOMIC DNA]</scope>
    <source>
        <strain evidence="4">cv. Goldsmith</strain>
    </source>
</reference>
<sequence length="217" mass="24703">MKRKRKQGRIPEVLWRIYGNRARTLVETVIDLLPKPPVSSSDKCRCKGIGCLGCNGSDPKGFLLRQSDPKDYFNLLTRSFAVVSDKAPRVQSFSFDVRWTQEQVVKKTIEMIIGNNQNVICNGYNLRQCNQSNKVLDLLTTSTWSLFHDRIGNELMVHLFKFVSIFLPFACGNHYQVSGYPINELCPKFSREAPVSTSQHHLPQPSGNQVNDLHSTF</sequence>
<comment type="function">
    <text evidence="1">Telomerase is a ribonucleoprotein enzyme essential for the replication of chromosome termini in most eukaryotes. It elongates telomeres. It is a reverse transcriptase that adds simple sequence repeats to chromosome ends by copying a template sequence within the RNA component of the enzyme.</text>
</comment>
<keyword evidence="1" id="KW-0808">Transferase</keyword>
<dbReference type="GO" id="GO:0070034">
    <property type="term" value="F:telomerase RNA binding"/>
    <property type="evidence" value="ECO:0007669"/>
    <property type="project" value="TreeGrafter"/>
</dbReference>
<dbReference type="EMBL" id="KZ305049">
    <property type="protein sequence ID" value="PIA36896.1"/>
    <property type="molecule type" value="Genomic_DNA"/>
</dbReference>
<name>A0A2G5D047_AQUCA</name>
<dbReference type="GO" id="GO:0046872">
    <property type="term" value="F:metal ion binding"/>
    <property type="evidence" value="ECO:0007669"/>
    <property type="project" value="UniProtKB-KW"/>
</dbReference>
<dbReference type="EC" id="2.7.7.49" evidence="1"/>
<dbReference type="PANTHER" id="PTHR12066:SF0">
    <property type="entry name" value="TELOMERASE REVERSE TRANSCRIPTASE"/>
    <property type="match status" value="1"/>
</dbReference>
<evidence type="ECO:0000313" key="4">
    <source>
        <dbReference type="Proteomes" id="UP000230069"/>
    </source>
</evidence>
<comment type="catalytic activity">
    <reaction evidence="1">
        <text>DNA(n) + a 2'-deoxyribonucleoside 5'-triphosphate = DNA(n+1) + diphosphate</text>
        <dbReference type="Rhea" id="RHEA:22508"/>
        <dbReference type="Rhea" id="RHEA-COMP:17339"/>
        <dbReference type="Rhea" id="RHEA-COMP:17340"/>
        <dbReference type="ChEBI" id="CHEBI:33019"/>
        <dbReference type="ChEBI" id="CHEBI:61560"/>
        <dbReference type="ChEBI" id="CHEBI:173112"/>
        <dbReference type="EC" id="2.7.7.49"/>
    </reaction>
</comment>
<comment type="similarity">
    <text evidence="1">Belongs to the reverse transcriptase family. Telomerase subfamily.</text>
</comment>